<dbReference type="Proteomes" id="UP000510647">
    <property type="component" value="Chromosome 3"/>
</dbReference>
<reference evidence="9 10" key="1">
    <citation type="submission" date="2020-06" db="EMBL/GenBank/DDBJ databases">
        <title>The yeast mating-type switching endonuclease HO is a domesticated member of an unorthodox homing genetic element family.</title>
        <authorList>
            <person name="Coughlan A.Y."/>
            <person name="Lombardi L."/>
            <person name="Braun-Galleani S."/>
            <person name="Martos A.R."/>
            <person name="Galeote V."/>
            <person name="Bigey F."/>
            <person name="Dequin S."/>
            <person name="Byrne K.P."/>
            <person name="Wolfe K.H."/>
        </authorList>
    </citation>
    <scope>NUCLEOTIDE SEQUENCE [LARGE SCALE GENOMIC DNA]</scope>
    <source>
        <strain evidence="9 10">CBS2947</strain>
    </source>
</reference>
<evidence type="ECO:0000256" key="7">
    <source>
        <dbReference type="ARBA" id="ARBA00023136"/>
    </source>
</evidence>
<organism evidence="9 10">
    <name type="scientific">Torulaspora globosa</name>
    <dbReference type="NCBI Taxonomy" id="48254"/>
    <lineage>
        <taxon>Eukaryota</taxon>
        <taxon>Fungi</taxon>
        <taxon>Dikarya</taxon>
        <taxon>Ascomycota</taxon>
        <taxon>Saccharomycotina</taxon>
        <taxon>Saccharomycetes</taxon>
        <taxon>Saccharomycetales</taxon>
        <taxon>Saccharomycetaceae</taxon>
        <taxon>Torulaspora</taxon>
    </lineage>
</organism>
<comment type="subunit">
    <text evidence="8">Component of the oligosaccharyltransferase (OST) complex.</text>
</comment>
<feature type="transmembrane region" description="Helical" evidence="8">
    <location>
        <begin position="60"/>
        <end position="82"/>
    </location>
</feature>
<dbReference type="AlphaFoldDB" id="A0A7H9HQR2"/>
<feature type="transmembrane region" description="Helical" evidence="8">
    <location>
        <begin position="88"/>
        <end position="112"/>
    </location>
</feature>
<sequence length="144" mass="16202">MSPVGVVTMSPKRKKAVSSVQTRSGPFPWSGTISRDFTDAFNVSLKAYWDQVKKDNRLKLIDIFCVFLVVVAFVQTSFMVLIRDTFPFNAFLAGFIVCVGQFVLLMSLRLQLVSPFDGISKNRAFGEFVLASLILHFISLHFIN</sequence>
<comment type="pathway">
    <text evidence="2 8">Protein modification; protein glycosylation.</text>
</comment>
<dbReference type="PANTHER" id="PTHR10705:SF0">
    <property type="entry name" value="DOLICHYL-DIPHOSPHOOLIGOSACCHARIDE--PROTEIN GLYCOSYLTRANSFERASE SUBUNIT DAD1"/>
    <property type="match status" value="1"/>
</dbReference>
<evidence type="ECO:0000256" key="3">
    <source>
        <dbReference type="ARBA" id="ARBA00009386"/>
    </source>
</evidence>
<feature type="transmembrane region" description="Helical" evidence="8">
    <location>
        <begin position="124"/>
        <end position="143"/>
    </location>
</feature>
<dbReference type="InterPro" id="IPR003038">
    <property type="entry name" value="DAD/Ost2"/>
</dbReference>
<keyword evidence="5 8" id="KW-0256">Endoplasmic reticulum</keyword>
<comment type="function">
    <text evidence="8">Subunit of the oligosaccharyl transferase (OST) complex that catalyzes the initial transfer of a defined glycan (Glc(3)Man(9)GlcNAc(2) in eukaryotes) from the lipid carrier dolichol-pyrophosphate to an asparagine residue within an Asn-X-Ser/Thr consensus motif in nascent polypeptide chains, the first step in protein N-glycosylation. N-glycosylation occurs cotranslationally and the complex associates with the Sec61 complex at the channel-forming translocon complex that mediates protein translocation across the endoplasmic reticulum (ER). All subunits are required for a maximal enzyme activity.</text>
</comment>
<proteinExistence type="inferred from homology"/>
<evidence type="ECO:0000256" key="6">
    <source>
        <dbReference type="ARBA" id="ARBA00022989"/>
    </source>
</evidence>
<dbReference type="OrthoDB" id="445566at2759"/>
<dbReference type="EMBL" id="CP059269">
    <property type="protein sequence ID" value="QLQ79700.1"/>
    <property type="molecule type" value="Genomic_DNA"/>
</dbReference>
<keyword evidence="7 8" id="KW-0472">Membrane</keyword>
<evidence type="ECO:0000256" key="2">
    <source>
        <dbReference type="ARBA" id="ARBA00004922"/>
    </source>
</evidence>
<evidence type="ECO:0000256" key="8">
    <source>
        <dbReference type="RuleBase" id="RU361136"/>
    </source>
</evidence>
<dbReference type="PANTHER" id="PTHR10705">
    <property type="entry name" value="DOLICHYL-DIPHOSPHOOLIGOSACCHARIDE--PROTEIN GLYCOSYLTRANSFERASE SUBUNIT DAD1"/>
    <property type="match status" value="1"/>
</dbReference>
<evidence type="ECO:0000256" key="4">
    <source>
        <dbReference type="ARBA" id="ARBA00022692"/>
    </source>
</evidence>
<comment type="subcellular location">
    <subcellularLocation>
        <location evidence="1 8">Endoplasmic reticulum membrane</location>
        <topology evidence="1 8">Multi-pass membrane protein</topology>
    </subcellularLocation>
</comment>
<protein>
    <recommendedName>
        <fullName evidence="8">Dolichyl-diphosphooligosaccharide--protein glycosyltransferase subunit OST2</fullName>
        <shortName evidence="8">Oligosaccharyl transferase subunit OST2</shortName>
    </recommendedName>
</protein>
<evidence type="ECO:0000313" key="9">
    <source>
        <dbReference type="EMBL" id="QLQ79700.1"/>
    </source>
</evidence>
<keyword evidence="10" id="KW-1185">Reference proteome</keyword>
<evidence type="ECO:0000313" key="10">
    <source>
        <dbReference type="Proteomes" id="UP000510647"/>
    </source>
</evidence>
<keyword evidence="6 8" id="KW-1133">Transmembrane helix</keyword>
<evidence type="ECO:0000256" key="1">
    <source>
        <dbReference type="ARBA" id="ARBA00004477"/>
    </source>
</evidence>
<evidence type="ECO:0000256" key="5">
    <source>
        <dbReference type="ARBA" id="ARBA00022824"/>
    </source>
</evidence>
<dbReference type="GO" id="GO:0008250">
    <property type="term" value="C:oligosaccharyltransferase complex"/>
    <property type="evidence" value="ECO:0007669"/>
    <property type="project" value="InterPro"/>
</dbReference>
<dbReference type="GO" id="GO:0006487">
    <property type="term" value="P:protein N-linked glycosylation"/>
    <property type="evidence" value="ECO:0007669"/>
    <property type="project" value="TreeGrafter"/>
</dbReference>
<name>A0A7H9HQR2_9SACH</name>
<dbReference type="UniPathway" id="UPA00378"/>
<comment type="similarity">
    <text evidence="3 8">Belongs to the DAD/OST2 family.</text>
</comment>
<keyword evidence="4 8" id="KW-0812">Transmembrane</keyword>
<dbReference type="Pfam" id="PF02109">
    <property type="entry name" value="DAD"/>
    <property type="match status" value="1"/>
</dbReference>
<accession>A0A7H9HQR2</accession>
<gene>
    <name evidence="9" type="ORF">HG537_0C03480</name>
</gene>